<dbReference type="NCBIfam" id="TIGR00341">
    <property type="entry name" value="TIGR00341 family protein"/>
    <property type="match status" value="1"/>
</dbReference>
<feature type="transmembrane region" description="Helical" evidence="1">
    <location>
        <begin position="144"/>
        <end position="168"/>
    </location>
</feature>
<feature type="transmembrane region" description="Helical" evidence="1">
    <location>
        <begin position="121"/>
        <end position="138"/>
    </location>
</feature>
<comment type="caution">
    <text evidence="2">The sequence shown here is derived from an EMBL/GenBank/DDBJ whole genome shotgun (WGS) entry which is preliminary data.</text>
</comment>
<feature type="transmembrane region" description="Helical" evidence="1">
    <location>
        <begin position="239"/>
        <end position="262"/>
    </location>
</feature>
<dbReference type="InterPro" id="IPR005240">
    <property type="entry name" value="DUF389"/>
</dbReference>
<name>A0A8J7A9K7_9CYAN</name>
<sequence>MSLRLVEIRIPESKAKDIKTLIEEKAVMEVWQQRLPGQQLFRLLLYANQAESVIDELLAQFADDSQFQLILLPVEACIPRPPLPETAKQSLADDEDTAAKPRIFREEIYGRVTDDLQFSENQMLMIVLSTAIAAIGILRGNQAVIIGAMVLAPLLKPNMALAVATSLGDVRLAWRTLKEGLTGIFVTLTFSCLVGLLVPVSPNLPEIASRIYVSPADLLLAFASGIAGAVSLTIGERRAIVGVMVSVALLPPVVVLGLLVGAGHWSAAVGTLLLVSVNIICLNLAAVLTLLVQDVRPRQWWAGVRAKQMTNLALAFWLVLLAAIVSIIFAFRSKIGVA</sequence>
<dbReference type="PANTHER" id="PTHR20992:SF9">
    <property type="entry name" value="AT15442P-RELATED"/>
    <property type="match status" value="1"/>
</dbReference>
<keyword evidence="1" id="KW-1133">Transmembrane helix</keyword>
<dbReference type="AlphaFoldDB" id="A0A8J7A9K7"/>
<protein>
    <submittedName>
        <fullName evidence="2">TIGR00341 family protein</fullName>
    </submittedName>
</protein>
<accession>A0A8J7A9K7</accession>
<evidence type="ECO:0000313" key="3">
    <source>
        <dbReference type="Proteomes" id="UP000636505"/>
    </source>
</evidence>
<feature type="transmembrane region" description="Helical" evidence="1">
    <location>
        <begin position="180"/>
        <end position="200"/>
    </location>
</feature>
<reference evidence="2" key="1">
    <citation type="submission" date="2020-10" db="EMBL/GenBank/DDBJ databases">
        <authorList>
            <person name="Castelo-Branco R."/>
            <person name="Eusebio N."/>
            <person name="Adriana R."/>
            <person name="Vieira A."/>
            <person name="Brugerolle De Fraissinette N."/>
            <person name="Rezende De Castro R."/>
            <person name="Schneider M.P."/>
            <person name="Vasconcelos V."/>
            <person name="Leao P.N."/>
        </authorList>
    </citation>
    <scope>NUCLEOTIDE SEQUENCE</scope>
    <source>
        <strain evidence="2">LEGE 07310</strain>
    </source>
</reference>
<organism evidence="2 3">
    <name type="scientific">Vasconcelosia minhoensis LEGE 07310</name>
    <dbReference type="NCBI Taxonomy" id="915328"/>
    <lineage>
        <taxon>Bacteria</taxon>
        <taxon>Bacillati</taxon>
        <taxon>Cyanobacteriota</taxon>
        <taxon>Cyanophyceae</taxon>
        <taxon>Nodosilineales</taxon>
        <taxon>Cymatolegaceae</taxon>
        <taxon>Vasconcelosia</taxon>
        <taxon>Vasconcelosia minhoensis</taxon>
    </lineage>
</organism>
<keyword evidence="1" id="KW-0472">Membrane</keyword>
<dbReference type="PANTHER" id="PTHR20992">
    <property type="entry name" value="AT15442P-RELATED"/>
    <property type="match status" value="1"/>
</dbReference>
<dbReference type="Pfam" id="PF04087">
    <property type="entry name" value="DUF389"/>
    <property type="match status" value="1"/>
</dbReference>
<dbReference type="EMBL" id="JADEXG010000068">
    <property type="protein sequence ID" value="MBE9079802.1"/>
    <property type="molecule type" value="Genomic_DNA"/>
</dbReference>
<gene>
    <name evidence="2" type="ORF">IQ241_21320</name>
</gene>
<feature type="transmembrane region" description="Helical" evidence="1">
    <location>
        <begin position="268"/>
        <end position="292"/>
    </location>
</feature>
<feature type="transmembrane region" description="Helical" evidence="1">
    <location>
        <begin position="212"/>
        <end position="232"/>
    </location>
</feature>
<keyword evidence="3" id="KW-1185">Reference proteome</keyword>
<feature type="transmembrane region" description="Helical" evidence="1">
    <location>
        <begin position="312"/>
        <end position="331"/>
    </location>
</feature>
<keyword evidence="1" id="KW-0812">Transmembrane</keyword>
<evidence type="ECO:0000313" key="2">
    <source>
        <dbReference type="EMBL" id="MBE9079802.1"/>
    </source>
</evidence>
<evidence type="ECO:0000256" key="1">
    <source>
        <dbReference type="SAM" id="Phobius"/>
    </source>
</evidence>
<proteinExistence type="predicted"/>
<dbReference type="Proteomes" id="UP000636505">
    <property type="component" value="Unassembled WGS sequence"/>
</dbReference>
<dbReference type="RefSeq" id="WP_193911120.1">
    <property type="nucleotide sequence ID" value="NZ_JADEXG010000068.1"/>
</dbReference>